<proteinExistence type="predicted"/>
<protein>
    <submittedName>
        <fullName evidence="1">Uncharacterized protein</fullName>
    </submittedName>
</protein>
<name>A0A6N7KSL4_9ACTN</name>
<dbReference type="Proteomes" id="UP000450000">
    <property type="component" value="Unassembled WGS sequence"/>
</dbReference>
<dbReference type="EMBL" id="WBOF01000001">
    <property type="protein sequence ID" value="MQS14510.1"/>
    <property type="molecule type" value="Genomic_DNA"/>
</dbReference>
<keyword evidence="2" id="KW-1185">Reference proteome</keyword>
<dbReference type="OrthoDB" id="4209914at2"/>
<accession>A0A6N7KSL4</accession>
<evidence type="ECO:0000313" key="1">
    <source>
        <dbReference type="EMBL" id="MQS14510.1"/>
    </source>
</evidence>
<dbReference type="AlphaFoldDB" id="A0A6N7KSL4"/>
<evidence type="ECO:0000313" key="2">
    <source>
        <dbReference type="Proteomes" id="UP000450000"/>
    </source>
</evidence>
<gene>
    <name evidence="1" type="ORF">F7Q99_20130</name>
</gene>
<sequence>MASRRPPANHRDAHQVSVVERRREAVKLRIGGKTWQEIADLLGYDSKGGACKDVSRALQKAVTDLALPLEEYRQLELDRLDAMQNALWPKVLDGDTRAIDTALRLMDRRAKLLGLDAPTRTEGVLSLDVIDASIAQLTAQVDAARTQTGPAD</sequence>
<reference evidence="1 2" key="1">
    <citation type="submission" date="2019-09" db="EMBL/GenBank/DDBJ databases">
        <title>Genome Sequences of Streptomyces kaniharaensis ATCC 21070.</title>
        <authorList>
            <person name="Zhu W."/>
            <person name="De Crecy-Lagard V."/>
            <person name="Richards N.G."/>
        </authorList>
    </citation>
    <scope>NUCLEOTIDE SEQUENCE [LARGE SCALE GENOMIC DNA]</scope>
    <source>
        <strain evidence="1 2">SF-557</strain>
    </source>
</reference>
<dbReference type="RefSeq" id="WP_153463322.1">
    <property type="nucleotide sequence ID" value="NZ_WBOF01000001.1"/>
</dbReference>
<comment type="caution">
    <text evidence="1">The sequence shown here is derived from an EMBL/GenBank/DDBJ whole genome shotgun (WGS) entry which is preliminary data.</text>
</comment>
<organism evidence="1 2">
    <name type="scientific">Streptomyces kaniharaensis</name>
    <dbReference type="NCBI Taxonomy" id="212423"/>
    <lineage>
        <taxon>Bacteria</taxon>
        <taxon>Bacillati</taxon>
        <taxon>Actinomycetota</taxon>
        <taxon>Actinomycetes</taxon>
        <taxon>Kitasatosporales</taxon>
        <taxon>Streptomycetaceae</taxon>
        <taxon>Streptomyces</taxon>
    </lineage>
</organism>